<keyword evidence="2" id="KW-1133">Transmembrane helix</keyword>
<dbReference type="EMBL" id="BAABJR010000020">
    <property type="protein sequence ID" value="GAA5215128.1"/>
    <property type="molecule type" value="Genomic_DNA"/>
</dbReference>
<comment type="caution">
    <text evidence="3">The sequence shown here is derived from an EMBL/GenBank/DDBJ whole genome shotgun (WGS) entry which is preliminary data.</text>
</comment>
<accession>A0ABP9TEI2</accession>
<name>A0ABP9TEI2_9ACTN</name>
<evidence type="ECO:0000313" key="4">
    <source>
        <dbReference type="Proteomes" id="UP001499878"/>
    </source>
</evidence>
<keyword evidence="2" id="KW-0812">Transmembrane</keyword>
<evidence type="ECO:0000313" key="3">
    <source>
        <dbReference type="EMBL" id="GAA5215128.1"/>
    </source>
</evidence>
<gene>
    <name evidence="3" type="ORF">GCM10023323_62940</name>
</gene>
<reference evidence="4" key="1">
    <citation type="journal article" date="2019" name="Int. J. Syst. Evol. Microbiol.">
        <title>The Global Catalogue of Microorganisms (GCM) 10K type strain sequencing project: providing services to taxonomists for standard genome sequencing and annotation.</title>
        <authorList>
            <consortium name="The Broad Institute Genomics Platform"/>
            <consortium name="The Broad Institute Genome Sequencing Center for Infectious Disease"/>
            <person name="Wu L."/>
            <person name="Ma J."/>
        </authorList>
    </citation>
    <scope>NUCLEOTIDE SEQUENCE [LARGE SCALE GENOMIC DNA]</scope>
    <source>
        <strain evidence="4">JCM 18306</strain>
    </source>
</reference>
<feature type="region of interest" description="Disordered" evidence="1">
    <location>
        <begin position="1"/>
        <end position="104"/>
    </location>
</feature>
<protein>
    <submittedName>
        <fullName evidence="3">Uncharacterized protein</fullName>
    </submittedName>
</protein>
<feature type="region of interest" description="Disordered" evidence="1">
    <location>
        <begin position="132"/>
        <end position="174"/>
    </location>
</feature>
<feature type="compositionally biased region" description="Basic and acidic residues" evidence="1">
    <location>
        <begin position="52"/>
        <end position="61"/>
    </location>
</feature>
<keyword evidence="4" id="KW-1185">Reference proteome</keyword>
<sequence length="403" mass="42973">MSTVPPPDRPDDESASSLSDEQLAAFLREAAEGGGTSAPKEPSARARMVARRLREEDEAGQRAHPGGGRGGRKGKAQGPPPATPPGWRTGPASHEGRGGGSRRRRWGVGAGVVALVALAVVAVRPSLVLDRLPGGDGGSEQALAAETARPTGAPGEPARSGRATREHPFRGSPAERWAEGADAIEIPEVKALAGMSEEDVAFALRRTKELLVAANLDPGVLRGERPDKALAVLDPKQPELLPKLRRSLRAPDEEHDPLKLFTRFDPEETRLVGDVVKVRGRMTLAAGKPGVVKVNADYTFVYPLVRAEGGDGEVARTIVRRVLTLTLNDPARWDVTEGKLLLEKYFTEHGNTACDVHDGYLHPGFADDGPSGERPTGPLTDPYDRSQPLTGSESEDCGRVTRT</sequence>
<feature type="transmembrane region" description="Helical" evidence="2">
    <location>
        <begin position="106"/>
        <end position="123"/>
    </location>
</feature>
<dbReference type="Proteomes" id="UP001499878">
    <property type="component" value="Unassembled WGS sequence"/>
</dbReference>
<evidence type="ECO:0000256" key="2">
    <source>
        <dbReference type="SAM" id="Phobius"/>
    </source>
</evidence>
<evidence type="ECO:0000256" key="1">
    <source>
        <dbReference type="SAM" id="MobiDB-lite"/>
    </source>
</evidence>
<proteinExistence type="predicted"/>
<feature type="region of interest" description="Disordered" evidence="1">
    <location>
        <begin position="364"/>
        <end position="403"/>
    </location>
</feature>
<keyword evidence="2" id="KW-0472">Membrane</keyword>
<organism evidence="3 4">
    <name type="scientific">Streptomyces thinghirensis</name>
    <dbReference type="NCBI Taxonomy" id="551547"/>
    <lineage>
        <taxon>Bacteria</taxon>
        <taxon>Bacillati</taxon>
        <taxon>Actinomycetota</taxon>
        <taxon>Actinomycetes</taxon>
        <taxon>Kitasatosporales</taxon>
        <taxon>Streptomycetaceae</taxon>
        <taxon>Streptomyces</taxon>
    </lineage>
</organism>
<dbReference type="RefSeq" id="WP_345636355.1">
    <property type="nucleotide sequence ID" value="NZ_BAABJR010000020.1"/>
</dbReference>